<keyword evidence="6" id="KW-1185">Reference proteome</keyword>
<dbReference type="InterPro" id="IPR040198">
    <property type="entry name" value="Fido_containing"/>
</dbReference>
<dbReference type="Gene3D" id="1.10.3290.10">
    <property type="entry name" value="Fido-like domain"/>
    <property type="match status" value="1"/>
</dbReference>
<gene>
    <name evidence="5" type="ORF">EOJ36_03955</name>
</gene>
<name>A0A437PTK2_9BACT</name>
<dbReference type="GO" id="GO:0005524">
    <property type="term" value="F:ATP binding"/>
    <property type="evidence" value="ECO:0007669"/>
    <property type="project" value="UniProtKB-KW"/>
</dbReference>
<evidence type="ECO:0000313" key="5">
    <source>
        <dbReference type="EMBL" id="RVU25581.1"/>
    </source>
</evidence>
<evidence type="ECO:0000313" key="6">
    <source>
        <dbReference type="Proteomes" id="UP000282832"/>
    </source>
</evidence>
<dbReference type="OrthoDB" id="9813719at2"/>
<accession>A0A437PTK2</accession>
<dbReference type="Proteomes" id="UP000282832">
    <property type="component" value="Unassembled WGS sequence"/>
</dbReference>
<proteinExistence type="predicted"/>
<keyword evidence="1" id="KW-0547">Nucleotide-binding</keyword>
<protein>
    <submittedName>
        <fullName evidence="5">Fic family protein</fullName>
    </submittedName>
</protein>
<feature type="domain" description="Fido" evidence="4">
    <location>
        <begin position="206"/>
        <end position="339"/>
    </location>
</feature>
<dbReference type="PANTHER" id="PTHR13504">
    <property type="entry name" value="FIDO DOMAIN-CONTAINING PROTEIN DDB_G0283145"/>
    <property type="match status" value="1"/>
</dbReference>
<dbReference type="PANTHER" id="PTHR13504:SF38">
    <property type="entry name" value="FIDO DOMAIN-CONTAINING PROTEIN"/>
    <property type="match status" value="1"/>
</dbReference>
<reference evidence="5 6" key="1">
    <citation type="submission" date="2019-01" db="EMBL/GenBank/DDBJ databases">
        <authorList>
            <person name="Chen W.-M."/>
        </authorList>
    </citation>
    <scope>NUCLEOTIDE SEQUENCE [LARGE SCALE GENOMIC DNA]</scope>
    <source>
        <strain evidence="5 6">FSY-15</strain>
    </source>
</reference>
<evidence type="ECO:0000259" key="4">
    <source>
        <dbReference type="PROSITE" id="PS51459"/>
    </source>
</evidence>
<keyword evidence="1" id="KW-0067">ATP-binding</keyword>
<dbReference type="SUPFAM" id="SSF140931">
    <property type="entry name" value="Fic-like"/>
    <property type="match status" value="1"/>
</dbReference>
<organism evidence="5 6">
    <name type="scientific">Sandaracinomonas limnophila</name>
    <dbReference type="NCBI Taxonomy" id="1862386"/>
    <lineage>
        <taxon>Bacteria</taxon>
        <taxon>Pseudomonadati</taxon>
        <taxon>Bacteroidota</taxon>
        <taxon>Cytophagia</taxon>
        <taxon>Cytophagales</taxon>
        <taxon>Flectobacillaceae</taxon>
        <taxon>Sandaracinomonas</taxon>
    </lineage>
</organism>
<evidence type="ECO:0000256" key="3">
    <source>
        <dbReference type="PIRSR" id="PIRSR640198-4"/>
    </source>
</evidence>
<dbReference type="EMBL" id="SACY01000002">
    <property type="protein sequence ID" value="RVU25581.1"/>
    <property type="molecule type" value="Genomic_DNA"/>
</dbReference>
<sequence>MARNKSFYSDQVIEFIKINPKCTSQEILLGIAEEISIATLKRLLQALIAEGIVYSTGKLKGTKYEISPVFDVIRPIDPSKYFEKEIDDRIIQKSFNLDLISEILVNISLFTKDEILKLEGLQEKFLKNISELSPSEYHLEMERLAIDLSWKSSQIEGNTYSLLETELLLKEKETASGKTQAEAQMLLNHKEAIDFIVSNPTYIEPLSVATIEDIHTLLVKNLDINRNIRKRRVGISGTNYTPLENEFQIKEALVQMCELINSKTNVFEKALLALILISYIQPFSDGNKRTARIISNAILIFNHFCPISFRTVDSIDYKKALLIFYEQTNINSIKKIFINQFEFAVKTYF</sequence>
<evidence type="ECO:0000256" key="1">
    <source>
        <dbReference type="PIRSR" id="PIRSR640198-2"/>
    </source>
</evidence>
<comment type="caution">
    <text evidence="5">The sequence shown here is derived from an EMBL/GenBank/DDBJ whole genome shotgun (WGS) entry which is preliminary data.</text>
</comment>
<dbReference type="InterPro" id="IPR036597">
    <property type="entry name" value="Fido-like_dom_sf"/>
</dbReference>
<dbReference type="Pfam" id="PF02661">
    <property type="entry name" value="Fic"/>
    <property type="match status" value="1"/>
</dbReference>
<dbReference type="AlphaFoldDB" id="A0A437PTK2"/>
<feature type="binding site" evidence="1">
    <location>
        <begin position="285"/>
        <end position="292"/>
    </location>
    <ligand>
        <name>ATP</name>
        <dbReference type="ChEBI" id="CHEBI:30616"/>
    </ligand>
</feature>
<feature type="site" description="Important for autoinhibition of adenylyltransferase activity" evidence="2">
    <location>
        <position position="156"/>
    </location>
</feature>
<dbReference type="RefSeq" id="WP_127802735.1">
    <property type="nucleotide sequence ID" value="NZ_SACY01000002.1"/>
</dbReference>
<feature type="glycosylation site" description="N-linked (GlcNAc...) asparagine" evidence="3">
    <location>
        <position position="199"/>
    </location>
</feature>
<dbReference type="InterPro" id="IPR003812">
    <property type="entry name" value="Fido"/>
</dbReference>
<evidence type="ECO:0000256" key="2">
    <source>
        <dbReference type="PIRSR" id="PIRSR640198-3"/>
    </source>
</evidence>
<dbReference type="PROSITE" id="PS51459">
    <property type="entry name" value="FIDO"/>
    <property type="match status" value="1"/>
</dbReference>